<protein>
    <submittedName>
        <fullName evidence="2">Uncharacterized protein</fullName>
    </submittedName>
</protein>
<feature type="compositionally biased region" description="Basic and acidic residues" evidence="1">
    <location>
        <begin position="304"/>
        <end position="319"/>
    </location>
</feature>
<dbReference type="Proteomes" id="UP001260188">
    <property type="component" value="Unassembled WGS sequence"/>
</dbReference>
<evidence type="ECO:0000256" key="1">
    <source>
        <dbReference type="SAM" id="MobiDB-lite"/>
    </source>
</evidence>
<dbReference type="EMBL" id="JAVIZA010000001">
    <property type="protein sequence ID" value="MDR6168910.1"/>
    <property type="molecule type" value="Genomic_DNA"/>
</dbReference>
<feature type="region of interest" description="Disordered" evidence="1">
    <location>
        <begin position="208"/>
        <end position="239"/>
    </location>
</feature>
<organism evidence="2 3">
    <name type="scientific">Microbacterium paludicola</name>
    <dbReference type="NCBI Taxonomy" id="300019"/>
    <lineage>
        <taxon>Bacteria</taxon>
        <taxon>Bacillati</taxon>
        <taxon>Actinomycetota</taxon>
        <taxon>Actinomycetes</taxon>
        <taxon>Micrococcales</taxon>
        <taxon>Microbacteriaceae</taxon>
        <taxon>Microbacterium</taxon>
    </lineage>
</organism>
<sequence>MVVEVGGGQGVVGAVLDPQHERLAGRDHDVTGNGRPDARRALDGVEVIDRVVGEVDRITRGVVDLDELEGVGARDVGRVGQQLGDLQRCGDDARVGLRVEPRLSSRLLSRGRGDGFGCDDAGRRRSRLGEDVRAAVDALSGQTEVRRLSGGGRRAAVGRPAHDPVVLQDADAARRAVGHSGLPRHAHHGGVGAGAPVRAELVHRAGEGVDAPRGVAEPEHDGPPGGDHDRVGHGERNVAGAVGTVDIRVRERDALSRQVDVGGTAVVDLEELVVVDADVVGGDLGHDERAGCRVGRGRHGSGGSRERGRCEREREGSRGERRRRRDGKKTGAWALSGHDKPPSVQEGCRRR</sequence>
<accession>A0ABU1I4V0</accession>
<reference evidence="2 3" key="1">
    <citation type="submission" date="2023-08" db="EMBL/GenBank/DDBJ databases">
        <title>Functional and genomic diversity of the sorghum phyllosphere microbiome.</title>
        <authorList>
            <person name="Shade A."/>
        </authorList>
    </citation>
    <scope>NUCLEOTIDE SEQUENCE [LARGE SCALE GENOMIC DNA]</scope>
    <source>
        <strain evidence="2 3">SORGH_AS_0919</strain>
    </source>
</reference>
<evidence type="ECO:0000313" key="3">
    <source>
        <dbReference type="Proteomes" id="UP001260188"/>
    </source>
</evidence>
<name>A0ABU1I4V0_9MICO</name>
<proteinExistence type="predicted"/>
<feature type="region of interest" description="Disordered" evidence="1">
    <location>
        <begin position="284"/>
        <end position="351"/>
    </location>
</feature>
<comment type="caution">
    <text evidence="2">The sequence shown here is derived from an EMBL/GenBank/DDBJ whole genome shotgun (WGS) entry which is preliminary data.</text>
</comment>
<feature type="compositionally biased region" description="Basic and acidic residues" evidence="1">
    <location>
        <begin position="216"/>
        <end position="236"/>
    </location>
</feature>
<keyword evidence="3" id="KW-1185">Reference proteome</keyword>
<evidence type="ECO:0000313" key="2">
    <source>
        <dbReference type="EMBL" id="MDR6168910.1"/>
    </source>
</evidence>
<gene>
    <name evidence="2" type="ORF">QE367_003114</name>
</gene>